<evidence type="ECO:0000313" key="4">
    <source>
        <dbReference type="Proteomes" id="UP000178776"/>
    </source>
</evidence>
<evidence type="ECO:0000313" key="3">
    <source>
        <dbReference type="EMBL" id="AOZ48888.1"/>
    </source>
</evidence>
<accession>A0A1D9LC83</accession>
<organism evidence="3 4">
    <name type="scientific">Chromobacterium vaccinii</name>
    <dbReference type="NCBI Taxonomy" id="1108595"/>
    <lineage>
        <taxon>Bacteria</taxon>
        <taxon>Pseudomonadati</taxon>
        <taxon>Pseudomonadota</taxon>
        <taxon>Betaproteobacteria</taxon>
        <taxon>Neisseriales</taxon>
        <taxon>Chromobacteriaceae</taxon>
        <taxon>Chromobacterium</taxon>
    </lineage>
</organism>
<feature type="domain" description="Phage tail tape measure protein" evidence="2">
    <location>
        <begin position="173"/>
        <end position="365"/>
    </location>
</feature>
<dbReference type="EMBL" id="CP017707">
    <property type="protein sequence ID" value="AOZ48888.1"/>
    <property type="molecule type" value="Genomic_DNA"/>
</dbReference>
<dbReference type="InterPro" id="IPR010090">
    <property type="entry name" value="Phage_tape_meas"/>
</dbReference>
<dbReference type="KEGG" id="cvc:BKX93_01995"/>
<dbReference type="AlphaFoldDB" id="A0A1D9LC83"/>
<feature type="region of interest" description="Disordered" evidence="1">
    <location>
        <begin position="706"/>
        <end position="728"/>
    </location>
</feature>
<dbReference type="Proteomes" id="UP000178776">
    <property type="component" value="Chromosome"/>
</dbReference>
<sequence length="728" mass="77158">MDSLELKVRIAADSSGYEKALAQAAATTGRNSDTIGRSLANVNRSLHGVGREATLQGGAIGRAMRQAGQAMAQLGRGSYFGRLVGDLSKVRRESREAWRQLSTLEKTTDRLRKAGGLAVGVAAGGYALSGPMKETMSYERRLAGMANTAFAERDLAGRKKGMGELDKAIRTAVRDGGGTIDGAAETLDNLLASGAVSQGTAMKLLPTLQKYSTASGADSKELGNIVIRSLQSFGIKEDQMPLALDMAILSGQEGGFELKDMSKWLPQQMAAGRSIGLSGMAGLGKLLALNQAAVITAGTKDEAGNNLVNLLQKINSQDTVHDAKKIGINLPKELAQARLKKGMDGVDAFAAIIDKLMQKDPVSKKIAARMQQAKGKGEDQDAVWESLQNLRQGSIVGKLVQDRQAMMALLALINNRQYVKDIEAKLPKAAGTGQTNYDLIAATPDFKAEQLKNEKDMAAKDALSPLNQAFGDTADKLVAYAREYPTLTTALTGATAGFGALASSMAAGGLWSFFTGGKGPKGAVPVPGGAGASAVEQAIARKPGLMEQLGVKPVAKAQPLAGAKAAGWMAGIQALIALLYTPNEEKDELHKGAQVRTDLEKRYGKGLVDAARDRYKPWYQLGSFDNEEEQWVRKYLMDQRQGKSNEAWFAGLKTPAPQLPAGGDNLAQVFGQNQQVTEALLNQVKQTKIGGTVDVVIHAPPGLQVETRTKPLGPTTTMNVGRSMQGAN</sequence>
<evidence type="ECO:0000256" key="1">
    <source>
        <dbReference type="SAM" id="MobiDB-lite"/>
    </source>
</evidence>
<reference evidence="3 4" key="1">
    <citation type="submission" date="2016-10" db="EMBL/GenBank/DDBJ databases">
        <title>Chromobacterium muskegensis sp. nov., an insecticidal bacterium isolated from Sphagnum bogs.</title>
        <authorList>
            <person name="Sparks M.E."/>
            <person name="Blackburn M.B."/>
            <person name="Gundersen-Rindal D.E."/>
            <person name="Mitchell A."/>
            <person name="Farrar R."/>
            <person name="Kuhar D."/>
        </authorList>
    </citation>
    <scope>NUCLEOTIDE SEQUENCE [LARGE SCALE GENOMIC DNA]</scope>
    <source>
        <strain evidence="3 4">21-1</strain>
    </source>
</reference>
<dbReference type="RefSeq" id="WP_070978463.1">
    <property type="nucleotide sequence ID" value="NZ_CP017707.1"/>
</dbReference>
<feature type="compositionally biased region" description="Polar residues" evidence="1">
    <location>
        <begin position="714"/>
        <end position="728"/>
    </location>
</feature>
<gene>
    <name evidence="3" type="ORF">BKX93_01995</name>
</gene>
<dbReference type="STRING" id="1108595.BKX93_01995"/>
<protein>
    <recommendedName>
        <fullName evidence="2">Phage tail tape measure protein domain-containing protein</fullName>
    </recommendedName>
</protein>
<evidence type="ECO:0000259" key="2">
    <source>
        <dbReference type="Pfam" id="PF10145"/>
    </source>
</evidence>
<name>A0A1D9LC83_9NEIS</name>
<proteinExistence type="predicted"/>
<dbReference type="GeneID" id="68839986"/>
<dbReference type="Pfam" id="PF10145">
    <property type="entry name" value="PhageMin_Tail"/>
    <property type="match status" value="1"/>
</dbReference>